<dbReference type="GO" id="GO:0005506">
    <property type="term" value="F:iron ion binding"/>
    <property type="evidence" value="ECO:0007669"/>
    <property type="project" value="InterPro"/>
</dbReference>
<feature type="transmembrane region" description="Helical" evidence="8">
    <location>
        <begin position="1153"/>
        <end position="1174"/>
    </location>
</feature>
<dbReference type="SUPFAM" id="SSF48264">
    <property type="entry name" value="Cytochrome P450"/>
    <property type="match status" value="7"/>
</dbReference>
<dbReference type="EMBL" id="CAADRP010002218">
    <property type="protein sequence ID" value="VFU63721.1"/>
    <property type="molecule type" value="Genomic_DNA"/>
</dbReference>
<dbReference type="GO" id="GO:0004497">
    <property type="term" value="F:monooxygenase activity"/>
    <property type="evidence" value="ECO:0007669"/>
    <property type="project" value="UniProtKB-KW"/>
</dbReference>
<comment type="cofactor">
    <cofactor evidence="7">
        <name>heme</name>
        <dbReference type="ChEBI" id="CHEBI:30413"/>
    </cofactor>
</comment>
<proteinExistence type="inferred from homology"/>
<dbReference type="Pfam" id="PF00067">
    <property type="entry name" value="p450"/>
    <property type="match status" value="7"/>
</dbReference>
<gene>
    <name evidence="9" type="ORF">SVIM_LOCUS485822</name>
</gene>
<feature type="transmembrane region" description="Helical" evidence="8">
    <location>
        <begin position="832"/>
        <end position="854"/>
    </location>
</feature>
<keyword evidence="8" id="KW-1133">Transmembrane helix</keyword>
<dbReference type="PANTHER" id="PTHR47947">
    <property type="entry name" value="CYTOCHROME P450 82C3-RELATED"/>
    <property type="match status" value="1"/>
</dbReference>
<dbReference type="PANTHER" id="PTHR47947:SF39">
    <property type="entry name" value="CYTOCHROME P450"/>
    <property type="match status" value="1"/>
</dbReference>
<feature type="binding site" description="axial binding residue" evidence="7">
    <location>
        <position position="461"/>
    </location>
    <ligand>
        <name>heme</name>
        <dbReference type="ChEBI" id="CHEBI:30413"/>
    </ligand>
    <ligandPart>
        <name>Fe</name>
        <dbReference type="ChEBI" id="CHEBI:18248"/>
    </ligandPart>
</feature>
<feature type="transmembrane region" description="Helical" evidence="8">
    <location>
        <begin position="226"/>
        <end position="245"/>
    </location>
</feature>
<dbReference type="InterPro" id="IPR050651">
    <property type="entry name" value="Plant_Cytochrome_P450_Monoox"/>
</dbReference>
<dbReference type="PRINTS" id="PR00385">
    <property type="entry name" value="P450"/>
</dbReference>
<keyword evidence="4" id="KW-0560">Oxidoreductase</keyword>
<dbReference type="GO" id="GO:0020037">
    <property type="term" value="F:heme binding"/>
    <property type="evidence" value="ECO:0007669"/>
    <property type="project" value="InterPro"/>
</dbReference>
<dbReference type="Gene3D" id="1.10.630.10">
    <property type="entry name" value="Cytochrome P450"/>
    <property type="match status" value="7"/>
</dbReference>
<dbReference type="InterPro" id="IPR036396">
    <property type="entry name" value="Cyt_P450_sf"/>
</dbReference>
<dbReference type="FunFam" id="1.10.630.10:FF:000026">
    <property type="entry name" value="Cytochrome P450 82C4"/>
    <property type="match status" value="7"/>
</dbReference>
<organism evidence="9">
    <name type="scientific">Salix viminalis</name>
    <name type="common">Common osier</name>
    <name type="synonym">Basket willow</name>
    <dbReference type="NCBI Taxonomy" id="40686"/>
    <lineage>
        <taxon>Eukaryota</taxon>
        <taxon>Viridiplantae</taxon>
        <taxon>Streptophyta</taxon>
        <taxon>Embryophyta</taxon>
        <taxon>Tracheophyta</taxon>
        <taxon>Spermatophyta</taxon>
        <taxon>Magnoliopsida</taxon>
        <taxon>eudicotyledons</taxon>
        <taxon>Gunneridae</taxon>
        <taxon>Pentapetalae</taxon>
        <taxon>rosids</taxon>
        <taxon>fabids</taxon>
        <taxon>Malpighiales</taxon>
        <taxon>Salicaceae</taxon>
        <taxon>Saliceae</taxon>
        <taxon>Salix</taxon>
    </lineage>
</organism>
<dbReference type="CDD" id="cd20654">
    <property type="entry name" value="CYP82"/>
    <property type="match status" value="1"/>
</dbReference>
<keyword evidence="8" id="KW-0472">Membrane</keyword>
<keyword evidence="8" id="KW-0812">Transmembrane</keyword>
<feature type="transmembrane region" description="Helical" evidence="8">
    <location>
        <begin position="6"/>
        <end position="24"/>
    </location>
</feature>
<dbReference type="InterPro" id="IPR017972">
    <property type="entry name" value="Cyt_P450_CS"/>
</dbReference>
<feature type="transmembrane region" description="Helical" evidence="8">
    <location>
        <begin position="2147"/>
        <end position="2168"/>
    </location>
</feature>
<keyword evidence="5 7" id="KW-0408">Iron</keyword>
<keyword evidence="6" id="KW-0503">Monooxygenase</keyword>
<feature type="transmembrane region" description="Helical" evidence="8">
    <location>
        <begin position="1464"/>
        <end position="1487"/>
    </location>
</feature>
<evidence type="ECO:0008006" key="10">
    <source>
        <dbReference type="Google" id="ProtNLM"/>
    </source>
</evidence>
<sequence length="2455" mass="279806">MDILLPYLNSIVLTAILLFSCYLLRRSKSSKTKSAPEAGGAWPIIGHLPLLAGAELPHLRLGALADKYGPIFAIRIGMTPAVVVSSWELAKELFTTNDASVSSRPKLTSSKILGSNLASFGFSPYGEFWRGIRKVVMSELLSNRRLELLKHVRASEVEVSVKELYKLWYTEDRNEAGQILVSMKQWTGDINLNLMLRMIAGKRYCGAGIVADENEARRCQKAMREFLHLAGVFVLRDAVPFLGWLDWGGHEKAMKRNAEELDNIFDEWLEEHRRNRESGESANKEQDFMDAMLYSLDGVDLAGYDADTVRKATSLSLIIGGTDTITVTIIWALSLLLNNPEALKNAQEELDVHVGKDRLVNESDIERLAYLQACVKEAFRLYPAGPLSGFREFSADCTIGGYRVPAGTRLLLNIHKIQRDPRVWPDPSEFKPERFLGSHKSVDVKGQHFELLPFGAGRRACPGTALGLQMSRLVLASILQAFEISPPSNEPIDMTATAGLTSSLATPLQVLVKPRLPASFSATAVLVLSALITPLIYYLFWIPRKENGKRAPPEAAGAWPLIGHLHLLGGSQPPHITLGNLANRYGPIFTVKLGVHRTLIVSNSEMAKECLTTNDKAFATRPKSLAMDILGYNCNMFGFSPYGTYWRNIRKIITLEVLSNHRLEMFKSVREDEVRDAVGALYQQWINNKSNLQKKLLVEMKGWFSDITLNVILKIVVNKRYVDYVSHREERPSDEWRDSLRRFFELAGMFVVSDALPFLRWMDLGGVKKAMTKTAKNIDHVAEKWLEEHKQKKASGTAKKEEDFMDLMLSVLDDAKEFSNRNTDTINKATCLFSATAVVLILSALIIPLIYYLFWVPRKENRKRAPPEAAGAWPLIGHLHLLGGSQPPYITLGNLADKYGPIFTVKLGVHRTLIVSNWEMAKECLTTNDKVFATRPKALAMDILGYNYSVLSFSPYGTYWRHIRKIITLEVLSNHRLEMFKSVREDEVRDAVGALYRQWIDNNGNSQKLLVEMKGWFSDITLNVILKIVVNKRYVDYVSYREERPSDEWRDSLRTFLELSGMFVVSDALPLLKWMDLGGVEKAMKKTAKNIDHTLEKWLEEHKQKKASGTVKGDEDFMDLMLSLLDDVKENSNRSVDTINKATCLLMDFPFQFSATVVPLILSALITPLIYYLFWIPRRENRKRAPPEAAGAWPLIGHLHLLGGSQPPHITLGNLADKYGPMFTVKLGVHRALIVSNWEMAKECLTTNDKAFATRPTSLAMDIMGYNYSVLGFSPYGTYWRLIRRIITLQVLSNHRLEMFKSVREDEVRDAVGALYQQWISNDGNSQKLLVEMKGWFSDITLNVILKIVVNKRYVNYVSHKDEKPSDEWRDSLRTFLELSGMFVVSDALPFLRWMDLGGVEKKMKKTAKNIDLALEKWLEEHKQKKASGTTKGEEDFMDLMLSVLDDVEELSNRNLDSINKATCLLLATAVVLILSVLITSLIYYLFWIPRKENKKRAPPEAAGAWPLIGHLHLLGGSQPPHITLGNLADKYGPIFTVKLGVHRALIVSNSEMAKECLTTNDKAFATRPMALAMDIMGYNYSMLGFSHYGAYWRLIRKIITLEVLSNHRLEMFKSVRESEVRDAIGALYHQWIDNKGNSQKLLVEMKGWFCDITLNVILKIIVNRRYVDYISDREEKSSDEWRESLRTFFELSGMFVVSDALPFLRWMDLGGVEKAMKRTAKNIDHVAKKWLEEHKQKKASRTAKREEDFMDLMLSVLDDAEEFSNRNTDTINKATCLLSETAVVLILSVLITPLIYYLFWIPRKENKKRAPPEAAGAWPLIGHLHLLGGSQPPHITLGNLADKYGPIFTVKLGVHRALIVSNSEMAKECLTTNDKAFATRPTTLAMDIMGYNYSMLGFSPYGTYWRLIRKIITLEVLSNHRLEMFKSVREDEVRDAVGALYQQWIDNKGNSQKKLLVEMKGWFSDITLNVILKIIVNRRYVDYESQREERPSDEWRDSLRRFFELSGMFVVSDALPFLRWMDLGGVEKEMKRTAKNLDHAAEKWLEEHKQKKASGTAKREEDFMDLMFFVLDDAEEFSKHNTDTINKATCLTCLIYSKSIHADLNHHYTSTISQVLLVTVNKFHQITSNLQEQIINYQFMDSPFQFLATAVVLILSALITPLIYYLFWIPRMENGKRAPPEAAGAWPLIGHLHLLGGSQPPHITLGNLADRYGPIFTVKLGVHRTLIVSNSEMAKECLTTYDKAFATRPKALAMDILGYNYNMLGFSPYGTYWRNIRKIHLSECLSNHRLEMFKSVREDEVRDALGALYQQWINNKSDSQNKLLVELKGWFSDITLNVILKIVVNRRYVDYVSHREERPSDEWRDSLRTFFELAGMFVISDALPFLRWMDLGGVEKAMKRTAKNIDHVAEKWLEEHKQKKASGTAKREEDFMDLMLSVLDDAEEFANRNTDTIK</sequence>
<evidence type="ECO:0000256" key="2">
    <source>
        <dbReference type="ARBA" id="ARBA00022617"/>
    </source>
</evidence>
<evidence type="ECO:0000256" key="4">
    <source>
        <dbReference type="ARBA" id="ARBA00023002"/>
    </source>
</evidence>
<keyword evidence="2 7" id="KW-0349">Heme</keyword>
<feature type="transmembrane region" description="Helical" evidence="8">
    <location>
        <begin position="1778"/>
        <end position="1800"/>
    </location>
</feature>
<name>A0A6N2N9N8_SALVM</name>
<evidence type="ECO:0000313" key="9">
    <source>
        <dbReference type="EMBL" id="VFU63721.1"/>
    </source>
</evidence>
<dbReference type="PROSITE" id="PS00086">
    <property type="entry name" value="CYTOCHROME_P450"/>
    <property type="match status" value="1"/>
</dbReference>
<evidence type="ECO:0000256" key="7">
    <source>
        <dbReference type="PIRSR" id="PIRSR602401-1"/>
    </source>
</evidence>
<dbReference type="InterPro" id="IPR001128">
    <property type="entry name" value="Cyt_P450"/>
</dbReference>
<dbReference type="PRINTS" id="PR00463">
    <property type="entry name" value="EP450I"/>
</dbReference>
<evidence type="ECO:0000256" key="5">
    <source>
        <dbReference type="ARBA" id="ARBA00023004"/>
    </source>
</evidence>
<evidence type="ECO:0000256" key="6">
    <source>
        <dbReference type="ARBA" id="ARBA00023033"/>
    </source>
</evidence>
<evidence type="ECO:0000256" key="8">
    <source>
        <dbReference type="SAM" id="Phobius"/>
    </source>
</evidence>
<evidence type="ECO:0000256" key="1">
    <source>
        <dbReference type="ARBA" id="ARBA00010617"/>
    </source>
</evidence>
<reference evidence="9" key="1">
    <citation type="submission" date="2019-03" db="EMBL/GenBank/DDBJ databases">
        <authorList>
            <person name="Mank J."/>
            <person name="Almeida P."/>
        </authorList>
    </citation>
    <scope>NUCLEOTIDE SEQUENCE</scope>
    <source>
        <strain evidence="9">78183</strain>
    </source>
</reference>
<feature type="transmembrane region" description="Helical" evidence="8">
    <location>
        <begin position="520"/>
        <end position="541"/>
    </location>
</feature>
<comment type="similarity">
    <text evidence="1">Belongs to the cytochrome P450 family.</text>
</comment>
<keyword evidence="3 7" id="KW-0479">Metal-binding</keyword>
<evidence type="ECO:0000256" key="3">
    <source>
        <dbReference type="ARBA" id="ARBA00022723"/>
    </source>
</evidence>
<dbReference type="GO" id="GO:0016705">
    <property type="term" value="F:oxidoreductase activity, acting on paired donors, with incorporation or reduction of molecular oxygen"/>
    <property type="evidence" value="ECO:0007669"/>
    <property type="project" value="InterPro"/>
</dbReference>
<protein>
    <recommendedName>
        <fullName evidence="10">Cytochrome P450</fullName>
    </recommendedName>
</protein>
<dbReference type="InterPro" id="IPR002401">
    <property type="entry name" value="Cyt_P450_E_grp-I"/>
</dbReference>
<accession>A0A6N2N9N8</accession>